<feature type="transmembrane region" description="Helical" evidence="1">
    <location>
        <begin position="125"/>
        <end position="146"/>
    </location>
</feature>
<proteinExistence type="predicted"/>
<dbReference type="EMBL" id="JASMRN010000006">
    <property type="protein sequence ID" value="MEZ7515400.1"/>
    <property type="molecule type" value="Genomic_DNA"/>
</dbReference>
<reference evidence="2 3" key="1">
    <citation type="submission" date="2023-05" db="EMBL/GenBank/DDBJ databases">
        <title>Adaptations of aquatic viruses from atmosphere-close ecosystems of the Central Arctic Ocean.</title>
        <authorList>
            <person name="Rahlff J."/>
            <person name="Holmfeldt K."/>
        </authorList>
    </citation>
    <scope>NUCLEOTIDE SEQUENCE [LARGE SCALE GENOMIC DNA]</scope>
    <source>
        <strain evidence="2 3">Arc14</strain>
    </source>
</reference>
<evidence type="ECO:0000256" key="1">
    <source>
        <dbReference type="SAM" id="Phobius"/>
    </source>
</evidence>
<keyword evidence="3" id="KW-1185">Reference proteome</keyword>
<organism evidence="2 3">
    <name type="scientific">Flavobacterium frigidarium</name>
    <dbReference type="NCBI Taxonomy" id="99286"/>
    <lineage>
        <taxon>Bacteria</taxon>
        <taxon>Pseudomonadati</taxon>
        <taxon>Bacteroidota</taxon>
        <taxon>Flavobacteriia</taxon>
        <taxon>Flavobacteriales</taxon>
        <taxon>Flavobacteriaceae</taxon>
        <taxon>Flavobacterium</taxon>
    </lineage>
</organism>
<gene>
    <name evidence="2" type="ORF">QO192_08925</name>
</gene>
<feature type="transmembrane region" description="Helical" evidence="1">
    <location>
        <begin position="6"/>
        <end position="27"/>
    </location>
</feature>
<protein>
    <submittedName>
        <fullName evidence="2">Uncharacterized protein</fullName>
    </submittedName>
</protein>
<sequence length="147" mass="17065">MSLYILFKVLLTSIVATSVMTLMSYAVSNYLKKLYKEPILLQYFLVSINVGNSSKQRSYISWVLHYAIGLVLLIGYQLYWSLDIIENPWLNLVLLAIVTGMIGVVSWKIIFKICTYKPQIDFKGYYLHIFIVHLIFTMTATFTYLLL</sequence>
<accession>A0ABV4KCM6</accession>
<name>A0ABV4KCM6_9FLAO</name>
<comment type="caution">
    <text evidence="2">The sequence shown here is derived from an EMBL/GenBank/DDBJ whole genome shotgun (WGS) entry which is preliminary data.</text>
</comment>
<feature type="transmembrane region" description="Helical" evidence="1">
    <location>
        <begin position="92"/>
        <end position="113"/>
    </location>
</feature>
<keyword evidence="1" id="KW-0812">Transmembrane</keyword>
<dbReference type="Proteomes" id="UP001568894">
    <property type="component" value="Unassembled WGS sequence"/>
</dbReference>
<feature type="transmembrane region" description="Helical" evidence="1">
    <location>
        <begin position="59"/>
        <end position="80"/>
    </location>
</feature>
<keyword evidence="1" id="KW-0472">Membrane</keyword>
<evidence type="ECO:0000313" key="2">
    <source>
        <dbReference type="EMBL" id="MEZ7515400.1"/>
    </source>
</evidence>
<evidence type="ECO:0000313" key="3">
    <source>
        <dbReference type="Proteomes" id="UP001568894"/>
    </source>
</evidence>
<keyword evidence="1" id="KW-1133">Transmembrane helix</keyword>
<dbReference type="RefSeq" id="WP_371569816.1">
    <property type="nucleotide sequence ID" value="NZ_JASMRN010000006.1"/>
</dbReference>